<gene>
    <name evidence="8" type="ORF">ABH992_008036</name>
    <name evidence="7" type="ORF">AOQ72_28415</name>
</gene>
<proteinExistence type="predicted"/>
<dbReference type="InterPro" id="IPR050707">
    <property type="entry name" value="HTH_MetabolicPath_Reg"/>
</dbReference>
<organism evidence="7 9">
    <name type="scientific">Bradyrhizobium yuanmingense</name>
    <dbReference type="NCBI Taxonomy" id="108015"/>
    <lineage>
        <taxon>Bacteria</taxon>
        <taxon>Pseudomonadati</taxon>
        <taxon>Pseudomonadota</taxon>
        <taxon>Alphaproteobacteria</taxon>
        <taxon>Hyphomicrobiales</taxon>
        <taxon>Nitrobacteraceae</taxon>
        <taxon>Bradyrhizobium</taxon>
    </lineage>
</organism>
<dbReference type="InterPro" id="IPR029016">
    <property type="entry name" value="GAF-like_dom_sf"/>
</dbReference>
<feature type="domain" description="HTH iclR-type" evidence="5">
    <location>
        <begin position="24"/>
        <end position="86"/>
    </location>
</feature>
<dbReference type="EMBL" id="LJYF01000031">
    <property type="protein sequence ID" value="KRP92133.1"/>
    <property type="molecule type" value="Genomic_DNA"/>
</dbReference>
<dbReference type="PROSITE" id="PS51077">
    <property type="entry name" value="HTH_ICLR"/>
    <property type="match status" value="1"/>
</dbReference>
<dbReference type="SUPFAM" id="SSF46785">
    <property type="entry name" value="Winged helix' DNA-binding domain"/>
    <property type="match status" value="1"/>
</dbReference>
<dbReference type="PANTHER" id="PTHR30136:SF33">
    <property type="entry name" value="TRANSCRIPTIONAL REGULATORY PROTEIN"/>
    <property type="match status" value="1"/>
</dbReference>
<dbReference type="OrthoDB" id="9807558at2"/>
<dbReference type="GO" id="GO:0003700">
    <property type="term" value="F:DNA-binding transcription factor activity"/>
    <property type="evidence" value="ECO:0007669"/>
    <property type="project" value="TreeGrafter"/>
</dbReference>
<reference evidence="7 9" key="1">
    <citation type="submission" date="2015-09" db="EMBL/GenBank/DDBJ databases">
        <title>Draft Genome Sequence of the Strain BR 3267 (Bradyrhizobium yuanmingense) recommended as inoculant for cowpea in Brazil.</title>
        <authorList>
            <person name="Simoes-Araujo J.L."/>
            <person name="Zilli J.E."/>
        </authorList>
    </citation>
    <scope>NUCLEOTIDE SEQUENCE [LARGE SCALE GENOMIC DNA]</scope>
    <source>
        <strain evidence="7 9">BR3267</strain>
    </source>
</reference>
<dbReference type="FunFam" id="1.10.10.10:FF:000407">
    <property type="entry name" value="IclR family transcriptional regulator"/>
    <property type="match status" value="1"/>
</dbReference>
<comment type="caution">
    <text evidence="7">The sequence shown here is derived from an EMBL/GenBank/DDBJ whole genome shotgun (WGS) entry which is preliminary data.</text>
</comment>
<sequence>MGRRSERLSRQGALAGEAGEGDVIQVVSRAFDVLRCFEGHEARLGNLEISNRCGLPRSTVSRLTHTLTRMGQLVYLPRDQKYRIGPSAVAMSASMMKGAQLRSMIRQRLQEVAEQLPGTVGFVVPDRFHLVYLQFARSATALGLHEGTGSRISMASTAAGAAYTAALAPEVGDAFVADMEREAPEAAKILKPRIEANRQMLRERGYVVACGLWSPHINGLAVPIWSPQYQTFVVITIGLLSAMYDEQRLHDEVAPLMLQLGRSLGSLMEGAEGDAFNNRISRKPVAMAVHNNNKPIHSEGVNELEAGTRRARPARSLRAGDGRR</sequence>
<evidence type="ECO:0000256" key="4">
    <source>
        <dbReference type="SAM" id="MobiDB-lite"/>
    </source>
</evidence>
<dbReference type="GO" id="GO:0003677">
    <property type="term" value="F:DNA binding"/>
    <property type="evidence" value="ECO:0007669"/>
    <property type="project" value="UniProtKB-KW"/>
</dbReference>
<dbReference type="InterPro" id="IPR036388">
    <property type="entry name" value="WH-like_DNA-bd_sf"/>
</dbReference>
<dbReference type="InterPro" id="IPR036390">
    <property type="entry name" value="WH_DNA-bd_sf"/>
</dbReference>
<dbReference type="Pfam" id="PF09339">
    <property type="entry name" value="HTH_IclR"/>
    <property type="match status" value="1"/>
</dbReference>
<evidence type="ECO:0000256" key="3">
    <source>
        <dbReference type="ARBA" id="ARBA00023163"/>
    </source>
</evidence>
<dbReference type="SUPFAM" id="SSF55781">
    <property type="entry name" value="GAF domain-like"/>
    <property type="match status" value="1"/>
</dbReference>
<dbReference type="AlphaFoldDB" id="A0A0R3C2W4"/>
<reference evidence="8 10" key="2">
    <citation type="submission" date="2024-07" db="EMBL/GenBank/DDBJ databases">
        <title>Genomic Encyclopedia of Type Strains, Phase V (KMG-V): Genome sequencing to study the core and pangenomes of soil and plant-associated prokaryotes.</title>
        <authorList>
            <person name="Whitman W."/>
        </authorList>
    </citation>
    <scope>NUCLEOTIDE SEQUENCE [LARGE SCALE GENOMIC DNA]</scope>
    <source>
        <strain evidence="8 10">USDA 222</strain>
    </source>
</reference>
<dbReference type="InterPro" id="IPR005471">
    <property type="entry name" value="Tscrpt_reg_IclR_N"/>
</dbReference>
<evidence type="ECO:0000313" key="10">
    <source>
        <dbReference type="Proteomes" id="UP001565474"/>
    </source>
</evidence>
<dbReference type="PANTHER" id="PTHR30136">
    <property type="entry name" value="HELIX-TURN-HELIX TRANSCRIPTIONAL REGULATOR, ICLR FAMILY"/>
    <property type="match status" value="1"/>
</dbReference>
<evidence type="ECO:0000313" key="8">
    <source>
        <dbReference type="EMBL" id="MEY9475637.1"/>
    </source>
</evidence>
<dbReference type="RefSeq" id="WP_036034277.1">
    <property type="nucleotide sequence ID" value="NZ_CP104173.1"/>
</dbReference>
<dbReference type="Proteomes" id="UP000051380">
    <property type="component" value="Unassembled WGS sequence"/>
</dbReference>
<protein>
    <submittedName>
        <fullName evidence="7 8">Transcriptional regulator</fullName>
    </submittedName>
</protein>
<dbReference type="FunFam" id="3.30.450.40:FF:000130">
    <property type="entry name" value="Transcriptional regulatory protein"/>
    <property type="match status" value="1"/>
</dbReference>
<keyword evidence="10" id="KW-1185">Reference proteome</keyword>
<dbReference type="GeneID" id="93176747"/>
<evidence type="ECO:0000313" key="7">
    <source>
        <dbReference type="EMBL" id="KRP92133.1"/>
    </source>
</evidence>
<feature type="region of interest" description="Disordered" evidence="4">
    <location>
        <begin position="296"/>
        <end position="324"/>
    </location>
</feature>
<dbReference type="SMART" id="SM00346">
    <property type="entry name" value="HTH_ICLR"/>
    <property type="match status" value="1"/>
</dbReference>
<dbReference type="Gene3D" id="1.10.10.10">
    <property type="entry name" value="Winged helix-like DNA-binding domain superfamily/Winged helix DNA-binding domain"/>
    <property type="match status" value="1"/>
</dbReference>
<dbReference type="Gene3D" id="3.30.450.40">
    <property type="match status" value="1"/>
</dbReference>
<evidence type="ECO:0000256" key="1">
    <source>
        <dbReference type="ARBA" id="ARBA00023015"/>
    </source>
</evidence>
<dbReference type="Proteomes" id="UP001565474">
    <property type="component" value="Unassembled WGS sequence"/>
</dbReference>
<feature type="domain" description="IclR-ED" evidence="6">
    <location>
        <begin position="87"/>
        <end position="270"/>
    </location>
</feature>
<keyword evidence="1" id="KW-0805">Transcription regulation</keyword>
<keyword evidence="3" id="KW-0804">Transcription</keyword>
<dbReference type="Pfam" id="PF01614">
    <property type="entry name" value="IclR_C"/>
    <property type="match status" value="1"/>
</dbReference>
<dbReference type="STRING" id="108015.GA0061099_1004324"/>
<evidence type="ECO:0000259" key="5">
    <source>
        <dbReference type="PROSITE" id="PS51077"/>
    </source>
</evidence>
<dbReference type="EMBL" id="JBGBZN010000002">
    <property type="protein sequence ID" value="MEY9475637.1"/>
    <property type="molecule type" value="Genomic_DNA"/>
</dbReference>
<evidence type="ECO:0000259" key="6">
    <source>
        <dbReference type="PROSITE" id="PS51078"/>
    </source>
</evidence>
<evidence type="ECO:0000313" key="9">
    <source>
        <dbReference type="Proteomes" id="UP000051380"/>
    </source>
</evidence>
<accession>A0A0R3C2W4</accession>
<dbReference type="InterPro" id="IPR014757">
    <property type="entry name" value="Tscrpt_reg_IclR_C"/>
</dbReference>
<dbReference type="GO" id="GO:0045892">
    <property type="term" value="P:negative regulation of DNA-templated transcription"/>
    <property type="evidence" value="ECO:0007669"/>
    <property type="project" value="TreeGrafter"/>
</dbReference>
<dbReference type="PROSITE" id="PS51078">
    <property type="entry name" value="ICLR_ED"/>
    <property type="match status" value="1"/>
</dbReference>
<keyword evidence="2 8" id="KW-0238">DNA-binding</keyword>
<name>A0A0R3C2W4_9BRAD</name>
<evidence type="ECO:0000256" key="2">
    <source>
        <dbReference type="ARBA" id="ARBA00023125"/>
    </source>
</evidence>